<comment type="similarity">
    <text evidence="2">Belongs to the MreD family.</text>
</comment>
<feature type="transmembrane region" description="Helical" evidence="8">
    <location>
        <begin position="113"/>
        <end position="132"/>
    </location>
</feature>
<keyword evidence="4 8" id="KW-0812">Transmembrane</keyword>
<accession>A0A0S7BSP4</accession>
<dbReference type="GO" id="GO:0008360">
    <property type="term" value="P:regulation of cell shape"/>
    <property type="evidence" value="ECO:0007669"/>
    <property type="project" value="UniProtKB-KW"/>
</dbReference>
<evidence type="ECO:0000256" key="3">
    <source>
        <dbReference type="ARBA" id="ARBA00022475"/>
    </source>
</evidence>
<evidence type="ECO:0000256" key="7">
    <source>
        <dbReference type="ARBA" id="ARBA00023136"/>
    </source>
</evidence>
<protein>
    <submittedName>
        <fullName evidence="9">Rod shape-determining protein MreD</fullName>
    </submittedName>
</protein>
<gene>
    <name evidence="9" type="ORF">TBC1_112083</name>
</gene>
<evidence type="ECO:0000313" key="10">
    <source>
        <dbReference type="Proteomes" id="UP000053091"/>
    </source>
</evidence>
<dbReference type="STRING" id="1678841.TBC1_112083"/>
<feature type="transmembrane region" description="Helical" evidence="8">
    <location>
        <begin position="12"/>
        <end position="32"/>
    </location>
</feature>
<dbReference type="EMBL" id="DF968182">
    <property type="protein sequence ID" value="GAP43925.1"/>
    <property type="molecule type" value="Genomic_DNA"/>
</dbReference>
<evidence type="ECO:0000313" key="9">
    <source>
        <dbReference type="EMBL" id="GAP43925.1"/>
    </source>
</evidence>
<feature type="transmembrane region" description="Helical" evidence="8">
    <location>
        <begin position="72"/>
        <end position="93"/>
    </location>
</feature>
<feature type="transmembrane region" description="Helical" evidence="8">
    <location>
        <begin position="144"/>
        <end position="165"/>
    </location>
</feature>
<dbReference type="Proteomes" id="UP000053091">
    <property type="component" value="Unassembled WGS sequence"/>
</dbReference>
<dbReference type="NCBIfam" id="TIGR03426">
    <property type="entry name" value="shape_MreD"/>
    <property type="match status" value="1"/>
</dbReference>
<keyword evidence="5" id="KW-0133">Cell shape</keyword>
<dbReference type="InterPro" id="IPR007227">
    <property type="entry name" value="Cell_shape_determining_MreD"/>
</dbReference>
<dbReference type="OrthoDB" id="1132160at2"/>
<keyword evidence="7 8" id="KW-0472">Membrane</keyword>
<comment type="subcellular location">
    <subcellularLocation>
        <location evidence="1">Cell membrane</location>
        <topology evidence="1">Multi-pass membrane protein</topology>
    </subcellularLocation>
</comment>
<evidence type="ECO:0000256" key="4">
    <source>
        <dbReference type="ARBA" id="ARBA00022692"/>
    </source>
</evidence>
<dbReference type="RefSeq" id="WP_062041853.1">
    <property type="nucleotide sequence ID" value="NZ_DF968182.1"/>
</dbReference>
<evidence type="ECO:0000256" key="8">
    <source>
        <dbReference type="SAM" id="Phobius"/>
    </source>
</evidence>
<evidence type="ECO:0000256" key="5">
    <source>
        <dbReference type="ARBA" id="ARBA00022960"/>
    </source>
</evidence>
<dbReference type="AlphaFoldDB" id="A0A0S7BSP4"/>
<keyword evidence="3" id="KW-1003">Cell membrane</keyword>
<keyword evidence="10" id="KW-1185">Reference proteome</keyword>
<name>A0A0S7BSP4_9BACT</name>
<sequence>MNKAYGKDILRFFVLIALQVLILDHINLGGYINPSLYVLFILLLPFEIPGWALLISAFLIGFSVDSFSNSTGLHAAASVFMAFLRPWVIRMAGAPAEYEGNLKPGIADMGFRWFFAYTLMLVFAHQLLLFLFEAFRLEEIGYVLIRVLAGSTLTIILIILAEYLFMHKRK</sequence>
<proteinExistence type="inferred from homology"/>
<evidence type="ECO:0000256" key="2">
    <source>
        <dbReference type="ARBA" id="ARBA00007776"/>
    </source>
</evidence>
<evidence type="ECO:0000256" key="1">
    <source>
        <dbReference type="ARBA" id="ARBA00004651"/>
    </source>
</evidence>
<organism evidence="9">
    <name type="scientific">Lentimicrobium saccharophilum</name>
    <dbReference type="NCBI Taxonomy" id="1678841"/>
    <lineage>
        <taxon>Bacteria</taxon>
        <taxon>Pseudomonadati</taxon>
        <taxon>Bacteroidota</taxon>
        <taxon>Bacteroidia</taxon>
        <taxon>Bacteroidales</taxon>
        <taxon>Lentimicrobiaceae</taxon>
        <taxon>Lentimicrobium</taxon>
    </lineage>
</organism>
<keyword evidence="6 8" id="KW-1133">Transmembrane helix</keyword>
<reference evidence="9" key="1">
    <citation type="journal article" date="2015" name="Genome Announc.">
        <title>Draft Genome Sequence of Bacteroidales Strain TBC1, a Novel Isolate from a Methanogenic Wastewater Treatment System.</title>
        <authorList>
            <person name="Tourlousse D.M."/>
            <person name="Matsuura N."/>
            <person name="Sun L."/>
            <person name="Toyonaga M."/>
            <person name="Kuroda K."/>
            <person name="Ohashi A."/>
            <person name="Cruz R."/>
            <person name="Yamaguchi T."/>
            <person name="Sekiguchi Y."/>
        </authorList>
    </citation>
    <scope>NUCLEOTIDE SEQUENCE [LARGE SCALE GENOMIC DNA]</scope>
    <source>
        <strain evidence="9">TBC1</strain>
    </source>
</reference>
<dbReference type="GO" id="GO:0005886">
    <property type="term" value="C:plasma membrane"/>
    <property type="evidence" value="ECO:0007669"/>
    <property type="project" value="UniProtKB-SubCell"/>
</dbReference>
<feature type="transmembrane region" description="Helical" evidence="8">
    <location>
        <begin position="38"/>
        <end position="60"/>
    </location>
</feature>
<evidence type="ECO:0000256" key="6">
    <source>
        <dbReference type="ARBA" id="ARBA00022989"/>
    </source>
</evidence>